<keyword evidence="1" id="KW-1133">Transmembrane helix</keyword>
<gene>
    <name evidence="2" type="ORF">OTK00_001420</name>
</gene>
<feature type="transmembrane region" description="Helical" evidence="1">
    <location>
        <begin position="165"/>
        <end position="183"/>
    </location>
</feature>
<keyword evidence="1" id="KW-0812">Transmembrane</keyword>
<feature type="transmembrane region" description="Helical" evidence="1">
    <location>
        <begin position="316"/>
        <end position="348"/>
    </location>
</feature>
<feature type="transmembrane region" description="Helical" evidence="1">
    <location>
        <begin position="195"/>
        <end position="216"/>
    </location>
</feature>
<evidence type="ECO:0000256" key="1">
    <source>
        <dbReference type="SAM" id="Phobius"/>
    </source>
</evidence>
<name>A0ABY7BJH4_9FIRM</name>
<feature type="transmembrane region" description="Helical" evidence="1">
    <location>
        <begin position="246"/>
        <end position="270"/>
    </location>
</feature>
<dbReference type="EMBL" id="CP113865">
    <property type="protein sequence ID" value="WAM32965.1"/>
    <property type="molecule type" value="Genomic_DNA"/>
</dbReference>
<feature type="transmembrane region" description="Helical" evidence="1">
    <location>
        <begin position="354"/>
        <end position="372"/>
    </location>
</feature>
<organism evidence="2 3">
    <name type="scientific">Caldicellulosiruptor morganii</name>
    <dbReference type="NCBI Taxonomy" id="1387555"/>
    <lineage>
        <taxon>Bacteria</taxon>
        <taxon>Bacillati</taxon>
        <taxon>Bacillota</taxon>
        <taxon>Bacillota incertae sedis</taxon>
        <taxon>Caldicellulosiruptorales</taxon>
        <taxon>Caldicellulosiruptoraceae</taxon>
        <taxon>Caldicellulosiruptor</taxon>
    </lineage>
</organism>
<feature type="transmembrane region" description="Helical" evidence="1">
    <location>
        <begin position="402"/>
        <end position="423"/>
    </location>
</feature>
<proteinExistence type="predicted"/>
<protein>
    <submittedName>
        <fullName evidence="2">Uncharacterized protein</fullName>
    </submittedName>
</protein>
<dbReference type="RefSeq" id="WP_268760744.1">
    <property type="nucleotide sequence ID" value="NZ_CP113865.1"/>
</dbReference>
<evidence type="ECO:0000313" key="3">
    <source>
        <dbReference type="Proteomes" id="UP001164909"/>
    </source>
</evidence>
<sequence length="484" mass="55699">MSSVFFANCLSMNFYKFENRVFSNSKFYEYVKGALKNKKNGFATIVVLKDSKDSLSVKHYLEKNGMDLEKNRVAINTEQEGLFFLYSGDNKLAFVFGSNLKDGFWTEKSVETKRKGLLLDKEFLKLIKNHEKIGNLAISKDFIVKLWDFFWILNYQLMYLNRFLILMYVIIVIFSAIGAVVFLSKPDRKYNRFFLRFIPASIILGYIFVIYSPLLILKVNNIFLFLLIFFLTVIITSCFDLKISQLVCALFGIFSILGQAFLMDNILQLLSTAGYHPSLANRFYGIGNEFFAYLMGFVFVLSVVSNMSFRNLFATLFLVALVLVIPYYGVNFGAFFSVVAGIAVFAFIKEKHKIKTLAVIFAFIPLAMVLILKNSYIYNAFANYSTFVSILKRKMLMNLSYLFRYPLTIPVLLSFVILLWIVIQNRFDILPSVKAHKDKFVLFFIIGLFSFLVNDSGTIIIALLMGFFVLGIYYTKMVDGYGVR</sequence>
<evidence type="ECO:0000313" key="2">
    <source>
        <dbReference type="EMBL" id="WAM32965.1"/>
    </source>
</evidence>
<feature type="transmembrane region" description="Helical" evidence="1">
    <location>
        <begin position="443"/>
        <end position="474"/>
    </location>
</feature>
<dbReference type="Proteomes" id="UP001164909">
    <property type="component" value="Chromosome"/>
</dbReference>
<keyword evidence="1" id="KW-0472">Membrane</keyword>
<reference evidence="2" key="1">
    <citation type="submission" date="2022-12" db="EMBL/GenBank/DDBJ databases">
        <authorList>
            <person name="Bing R.G."/>
            <person name="Willard D.J."/>
            <person name="Manesh M.J.H."/>
            <person name="Laemthong T."/>
            <person name="Crosby J.R."/>
            <person name="Kelly R.M."/>
        </authorList>
    </citation>
    <scope>NUCLEOTIDE SEQUENCE</scope>
    <source>
        <strain evidence="2">DSM 8990</strain>
    </source>
</reference>
<accession>A0ABY7BJH4</accession>
<feature type="transmembrane region" description="Helical" evidence="1">
    <location>
        <begin position="222"/>
        <end position="239"/>
    </location>
</feature>
<feature type="transmembrane region" description="Helical" evidence="1">
    <location>
        <begin position="290"/>
        <end position="309"/>
    </location>
</feature>
<keyword evidence="3" id="KW-1185">Reference proteome</keyword>